<dbReference type="GO" id="GO:0046872">
    <property type="term" value="F:metal ion binding"/>
    <property type="evidence" value="ECO:0007669"/>
    <property type="project" value="UniProtKB-KW"/>
</dbReference>
<feature type="signal peptide" evidence="2">
    <location>
        <begin position="1"/>
        <end position="20"/>
    </location>
</feature>
<keyword evidence="5" id="KW-1185">Reference proteome</keyword>
<sequence>MNRILLLVLLLLNLISPLLSNSSCEVAPPIIDIADGISETTTVSAILDATINKSGVLYLTNCGYLCDLMSIESESAFDDNLRTLFAAGRSDNSSWSSQMNSRGYIKEGGESGVRSKFYEVKEGYEFGSSAPSAPRRNKWPGHFSSLPSSTVPSLDRMFEELEDLKNLLTSKVFAPYLNTDSKKTNDPLLQPEDWEQGRSIDLVRLFNYLPCDDSSDLPELGSSPHTDWGLITIILQPPSSPTALELHHPKTQTWEPVPPIPNTVVVNAGDFLELLSYVNHDSRSTFKSPLHRVQHCGANGGARKSVVFFSYPRPEMSLKLIQNDIVEQIKSGKTDDHNTLLGEDYSKYSTFGEWIDEKWSGVTVQT</sequence>
<dbReference type="InterPro" id="IPR005123">
    <property type="entry name" value="Oxoglu/Fe-dep_dioxygenase_dom"/>
</dbReference>
<evidence type="ECO:0000256" key="1">
    <source>
        <dbReference type="RuleBase" id="RU003682"/>
    </source>
</evidence>
<keyword evidence="2" id="KW-0732">Signal</keyword>
<dbReference type="AlphaFoldDB" id="A0A9W7B5T6"/>
<dbReference type="Gene3D" id="2.60.120.330">
    <property type="entry name" value="B-lactam Antibiotic, Isopenicillin N Synthase, Chain"/>
    <property type="match status" value="1"/>
</dbReference>
<comment type="caution">
    <text evidence="4">The sequence shown here is derived from an EMBL/GenBank/DDBJ whole genome shotgun (WGS) entry which is preliminary data.</text>
</comment>
<evidence type="ECO:0000313" key="5">
    <source>
        <dbReference type="Proteomes" id="UP001165122"/>
    </source>
</evidence>
<dbReference type="Pfam" id="PF03171">
    <property type="entry name" value="2OG-FeII_Oxy"/>
    <property type="match status" value="1"/>
</dbReference>
<evidence type="ECO:0000259" key="3">
    <source>
        <dbReference type="PROSITE" id="PS51471"/>
    </source>
</evidence>
<dbReference type="InterPro" id="IPR050231">
    <property type="entry name" value="Iron_ascorbate_oxido_reductase"/>
</dbReference>
<feature type="chain" id="PRO_5040891026" description="Fe2OG dioxygenase domain-containing protein" evidence="2">
    <location>
        <begin position="21"/>
        <end position="366"/>
    </location>
</feature>
<protein>
    <recommendedName>
        <fullName evidence="3">Fe2OG dioxygenase domain-containing protein</fullName>
    </recommendedName>
</protein>
<dbReference type="PROSITE" id="PS51471">
    <property type="entry name" value="FE2OG_OXY"/>
    <property type="match status" value="1"/>
</dbReference>
<dbReference type="EMBL" id="BRXW01000991">
    <property type="protein sequence ID" value="GMH80409.1"/>
    <property type="molecule type" value="Genomic_DNA"/>
</dbReference>
<reference evidence="5" key="1">
    <citation type="journal article" date="2023" name="Commun. Biol.">
        <title>Genome analysis of Parmales, the sister group of diatoms, reveals the evolutionary specialization of diatoms from phago-mixotrophs to photoautotrophs.</title>
        <authorList>
            <person name="Ban H."/>
            <person name="Sato S."/>
            <person name="Yoshikawa S."/>
            <person name="Yamada K."/>
            <person name="Nakamura Y."/>
            <person name="Ichinomiya M."/>
            <person name="Sato N."/>
            <person name="Blanc-Mathieu R."/>
            <person name="Endo H."/>
            <person name="Kuwata A."/>
            <person name="Ogata H."/>
        </authorList>
    </citation>
    <scope>NUCLEOTIDE SEQUENCE [LARGE SCALE GENOMIC DNA]</scope>
    <source>
        <strain evidence="5">NIES 3700</strain>
    </source>
</reference>
<dbReference type="GO" id="GO:0016491">
    <property type="term" value="F:oxidoreductase activity"/>
    <property type="evidence" value="ECO:0007669"/>
    <property type="project" value="UniProtKB-KW"/>
</dbReference>
<keyword evidence="1" id="KW-0408">Iron</keyword>
<keyword evidence="1" id="KW-0479">Metal-binding</keyword>
<proteinExistence type="inferred from homology"/>
<dbReference type="PANTHER" id="PTHR47990">
    <property type="entry name" value="2-OXOGLUTARATE (2OG) AND FE(II)-DEPENDENT OXYGENASE SUPERFAMILY PROTEIN-RELATED"/>
    <property type="match status" value="1"/>
</dbReference>
<feature type="domain" description="Fe2OG dioxygenase" evidence="3">
    <location>
        <begin position="199"/>
        <end position="312"/>
    </location>
</feature>
<name>A0A9W7B5T6_9STRA</name>
<dbReference type="OrthoDB" id="627829at2759"/>
<gene>
    <name evidence="4" type="ORF">TrLO_g10084</name>
</gene>
<evidence type="ECO:0000313" key="4">
    <source>
        <dbReference type="EMBL" id="GMH80409.1"/>
    </source>
</evidence>
<dbReference type="SUPFAM" id="SSF51197">
    <property type="entry name" value="Clavaminate synthase-like"/>
    <property type="match status" value="1"/>
</dbReference>
<dbReference type="InterPro" id="IPR044861">
    <property type="entry name" value="IPNS-like_FE2OG_OXY"/>
</dbReference>
<dbReference type="InterPro" id="IPR027443">
    <property type="entry name" value="IPNS-like_sf"/>
</dbReference>
<dbReference type="Proteomes" id="UP001165122">
    <property type="component" value="Unassembled WGS sequence"/>
</dbReference>
<organism evidence="4 5">
    <name type="scientific">Triparma laevis f. longispina</name>
    <dbReference type="NCBI Taxonomy" id="1714387"/>
    <lineage>
        <taxon>Eukaryota</taxon>
        <taxon>Sar</taxon>
        <taxon>Stramenopiles</taxon>
        <taxon>Ochrophyta</taxon>
        <taxon>Bolidophyceae</taxon>
        <taxon>Parmales</taxon>
        <taxon>Triparmaceae</taxon>
        <taxon>Triparma</taxon>
    </lineage>
</organism>
<comment type="similarity">
    <text evidence="1">Belongs to the iron/ascorbate-dependent oxidoreductase family.</text>
</comment>
<accession>A0A9W7B5T6</accession>
<keyword evidence="1" id="KW-0560">Oxidoreductase</keyword>
<evidence type="ECO:0000256" key="2">
    <source>
        <dbReference type="SAM" id="SignalP"/>
    </source>
</evidence>